<dbReference type="SMART" id="SM00387">
    <property type="entry name" value="HATPase_c"/>
    <property type="match status" value="1"/>
</dbReference>
<evidence type="ECO:0000256" key="1">
    <source>
        <dbReference type="ARBA" id="ARBA00000085"/>
    </source>
</evidence>
<proteinExistence type="predicted"/>
<dbReference type="Gene3D" id="3.30.565.10">
    <property type="entry name" value="Histidine kinase-like ATPase, C-terminal domain"/>
    <property type="match status" value="1"/>
</dbReference>
<dbReference type="CDD" id="cd00075">
    <property type="entry name" value="HATPase"/>
    <property type="match status" value="1"/>
</dbReference>
<dbReference type="PRINTS" id="PR00344">
    <property type="entry name" value="BCTRLSENSOR"/>
</dbReference>
<dbReference type="CDD" id="cd00082">
    <property type="entry name" value="HisKA"/>
    <property type="match status" value="1"/>
</dbReference>
<dbReference type="InterPro" id="IPR011123">
    <property type="entry name" value="Y_Y_Y"/>
</dbReference>
<dbReference type="InterPro" id="IPR036097">
    <property type="entry name" value="HisK_dim/P_sf"/>
</dbReference>
<dbReference type="SUPFAM" id="SSF47384">
    <property type="entry name" value="Homodimeric domain of signal transducing histidine kinase"/>
    <property type="match status" value="1"/>
</dbReference>
<dbReference type="InterPro" id="IPR036890">
    <property type="entry name" value="HATPase_C_sf"/>
</dbReference>
<dbReference type="Gene3D" id="2.60.40.10">
    <property type="entry name" value="Immunoglobulins"/>
    <property type="match status" value="1"/>
</dbReference>
<dbReference type="PANTHER" id="PTHR43547">
    <property type="entry name" value="TWO-COMPONENT HISTIDINE KINASE"/>
    <property type="match status" value="1"/>
</dbReference>
<evidence type="ECO:0000256" key="3">
    <source>
        <dbReference type="ARBA" id="ARBA00022553"/>
    </source>
</evidence>
<dbReference type="Proteomes" id="UP000199572">
    <property type="component" value="Unassembled WGS sequence"/>
</dbReference>
<reference evidence="6 7" key="1">
    <citation type="submission" date="2016-10" db="EMBL/GenBank/DDBJ databases">
        <authorList>
            <person name="de Groot N.N."/>
        </authorList>
    </citation>
    <scope>NUCLEOTIDE SEQUENCE [LARGE SCALE GENOMIC DNA]</scope>
    <source>
        <strain evidence="6 7">DSM 18610</strain>
    </source>
</reference>
<dbReference type="Pfam" id="PF02518">
    <property type="entry name" value="HATPase_c"/>
    <property type="match status" value="1"/>
</dbReference>
<dbReference type="InterPro" id="IPR004358">
    <property type="entry name" value="Sig_transdc_His_kin-like_C"/>
</dbReference>
<evidence type="ECO:0000256" key="4">
    <source>
        <dbReference type="SAM" id="Phobius"/>
    </source>
</evidence>
<dbReference type="PANTHER" id="PTHR43547:SF2">
    <property type="entry name" value="HYBRID SIGNAL TRANSDUCTION HISTIDINE KINASE C"/>
    <property type="match status" value="1"/>
</dbReference>
<keyword evidence="7" id="KW-1185">Reference proteome</keyword>
<dbReference type="Pfam" id="PF07494">
    <property type="entry name" value="Reg_prop"/>
    <property type="match status" value="5"/>
</dbReference>
<dbReference type="EC" id="2.7.13.3" evidence="2"/>
<dbReference type="STRING" id="390241.SAMN04488023_11871"/>
<evidence type="ECO:0000256" key="2">
    <source>
        <dbReference type="ARBA" id="ARBA00012438"/>
    </source>
</evidence>
<feature type="domain" description="Histidine kinase" evidence="5">
    <location>
        <begin position="832"/>
        <end position="1046"/>
    </location>
</feature>
<sequence>MRFLLYFWLIAPLFAVYNCNGQSHYFRQYQTEDGLAHNSVQAIIQDKKGLIWIGTRGGLNRFDGYTFKTLKNEDSKFGNVGNNIIISLVEDKKGMLWIGTGSGIVKYNPYDEFFTPLQNAPKNYISHIITDQQNNLYFLANNQLHQFIQQENKVIDLKISGSCIAMDAQENILIGNDDGQLLTYNPHNKSKTSIRIIDQHVPANLRSISKIFPLGDNTILVGCFKQGLKSYDTKSGIIKSLILRNSNNTDIYVRDITAGEKQEYWIATESGIYIYDLATHTSRNLRKKTGDPYALPDNAVYTVCKDNEGSMWAGTYFGGLSYFSRSNARFEKYYPRLDPHSISGNAVREICPDEEGNLWIGTEDAGINKFNPATGLFTNYTATGKKGNVSYPNIHGLFAFKNQLFVGPFLHGLEIMDIKKGLVTERFKTIIEKNKPTSDFVLSIHVSKDSTIFVGTGYNPKSGLFIFNQSKKTFKRVEQIPNSSVFDIFEDSFGNIWTGSQTRGAFYYHPKTGKHGNFTFGEKTRDKVSNDFAVSGIMEDSNHAIWFTTQGNGLIRLSPDKKVLRKFTTEDGLPTNILFRALEDDAKRLWISSLKGLICFDLRTEKLKIYTKSNGLIADQFNFSSAYKDPQGKMYFGSVKGMISFHPGDFEQKETAPPTFITSFQINNKEVFPNVENSPLTKSISYTDTIVLAYDQNNFNIEFAALNYSSPEVTRYEYLMKGIDQSPTYLSNNRRAYFTNLSPGNYTFLVRAKSNVDSWTGKERRLFIKIRPPFWKSIAAYISYLIITSVALFLAIRYYHRYIERKNLNKLQLFEHEKEKEIYQSKIEFFTNIAHEIQTPLTLILGPVEMMMEQVAEQPFRSNLLMVEKNANRLAKLTNQLLDFRKTEMHQFGLNFVNTDINNLLKEQIDTFKQEAEKSNISLHLELPANKVIAFADREALIKICNNLISNAIKYGTSKAIVRLAKPDDADGLFKIIFTNDGKGIPQQYQAQIFEPFFRLYGKDKPGTGIGLSLAKSLTDLHNGSLRLVESEADHIVFELTLPIHQEFEFKLSSWKKIK</sequence>
<dbReference type="Gene3D" id="1.10.287.130">
    <property type="match status" value="1"/>
</dbReference>
<comment type="catalytic activity">
    <reaction evidence="1">
        <text>ATP + protein L-histidine = ADP + protein N-phospho-L-histidine.</text>
        <dbReference type="EC" id="2.7.13.3"/>
    </reaction>
</comment>
<organism evidence="6 7">
    <name type="scientific">Pedobacter rhizosphaerae</name>
    <dbReference type="NCBI Taxonomy" id="390241"/>
    <lineage>
        <taxon>Bacteria</taxon>
        <taxon>Pseudomonadati</taxon>
        <taxon>Bacteroidota</taxon>
        <taxon>Sphingobacteriia</taxon>
        <taxon>Sphingobacteriales</taxon>
        <taxon>Sphingobacteriaceae</taxon>
        <taxon>Pedobacter</taxon>
    </lineage>
</organism>
<keyword evidence="3" id="KW-0597">Phosphoprotein</keyword>
<dbReference type="SUPFAM" id="SSF55874">
    <property type="entry name" value="ATPase domain of HSP90 chaperone/DNA topoisomerase II/histidine kinase"/>
    <property type="match status" value="1"/>
</dbReference>
<dbReference type="InterPro" id="IPR011110">
    <property type="entry name" value="Reg_prop"/>
</dbReference>
<dbReference type="Gene3D" id="2.130.10.10">
    <property type="entry name" value="YVTN repeat-like/Quinoprotein amine dehydrogenase"/>
    <property type="match status" value="2"/>
</dbReference>
<keyword evidence="6" id="KW-0808">Transferase</keyword>
<protein>
    <recommendedName>
        <fullName evidence="2">histidine kinase</fullName>
        <ecNumber evidence="2">2.7.13.3</ecNumber>
    </recommendedName>
</protein>
<dbReference type="PROSITE" id="PS50109">
    <property type="entry name" value="HIS_KIN"/>
    <property type="match status" value="1"/>
</dbReference>
<dbReference type="FunFam" id="2.60.40.10:FF:000791">
    <property type="entry name" value="Two-component system sensor histidine kinase/response regulator"/>
    <property type="match status" value="1"/>
</dbReference>
<dbReference type="SUPFAM" id="SSF63829">
    <property type="entry name" value="Calcium-dependent phosphotriesterase"/>
    <property type="match status" value="3"/>
</dbReference>
<gene>
    <name evidence="6" type="ORF">SAMN04488023_11871</name>
</gene>
<dbReference type="Pfam" id="PF07495">
    <property type="entry name" value="Y_Y_Y"/>
    <property type="match status" value="1"/>
</dbReference>
<dbReference type="RefSeq" id="WP_090885706.1">
    <property type="nucleotide sequence ID" value="NZ_FOGG01000018.1"/>
</dbReference>
<evidence type="ECO:0000313" key="7">
    <source>
        <dbReference type="Proteomes" id="UP000199572"/>
    </source>
</evidence>
<dbReference type="InterPro" id="IPR013783">
    <property type="entry name" value="Ig-like_fold"/>
</dbReference>
<dbReference type="OrthoDB" id="9809670at2"/>
<evidence type="ECO:0000259" key="5">
    <source>
        <dbReference type="PROSITE" id="PS50109"/>
    </source>
</evidence>
<feature type="transmembrane region" description="Helical" evidence="4">
    <location>
        <begin position="778"/>
        <end position="799"/>
    </location>
</feature>
<dbReference type="SMART" id="SM00388">
    <property type="entry name" value="HisKA"/>
    <property type="match status" value="1"/>
</dbReference>
<accession>A0A1H9SKM7</accession>
<keyword evidence="4" id="KW-0472">Membrane</keyword>
<name>A0A1H9SKM7_9SPHI</name>
<evidence type="ECO:0000313" key="6">
    <source>
        <dbReference type="EMBL" id="SER85458.1"/>
    </source>
</evidence>
<dbReference type="AlphaFoldDB" id="A0A1H9SKM7"/>
<keyword evidence="4" id="KW-0812">Transmembrane</keyword>
<dbReference type="EMBL" id="FOGG01000018">
    <property type="protein sequence ID" value="SER85458.1"/>
    <property type="molecule type" value="Genomic_DNA"/>
</dbReference>
<keyword evidence="6" id="KW-0418">Kinase</keyword>
<keyword evidence="4" id="KW-1133">Transmembrane helix</keyword>
<dbReference type="InterPro" id="IPR005467">
    <property type="entry name" value="His_kinase_dom"/>
</dbReference>
<dbReference type="Pfam" id="PF00512">
    <property type="entry name" value="HisKA"/>
    <property type="match status" value="1"/>
</dbReference>
<dbReference type="FunFam" id="1.10.287.130:FF:000045">
    <property type="entry name" value="Two-component system sensor histidine kinase/response regulator"/>
    <property type="match status" value="1"/>
</dbReference>
<dbReference type="GO" id="GO:0000155">
    <property type="term" value="F:phosphorelay sensor kinase activity"/>
    <property type="evidence" value="ECO:0007669"/>
    <property type="project" value="InterPro"/>
</dbReference>
<dbReference type="InterPro" id="IPR015943">
    <property type="entry name" value="WD40/YVTN_repeat-like_dom_sf"/>
</dbReference>
<dbReference type="InterPro" id="IPR003661">
    <property type="entry name" value="HisK_dim/P_dom"/>
</dbReference>
<dbReference type="InterPro" id="IPR003594">
    <property type="entry name" value="HATPase_dom"/>
</dbReference>